<reference evidence="2" key="1">
    <citation type="journal article" date="2022" name="Nat. Commun.">
        <title>Chromosome evolution and the genetic basis of agronomically important traits in greater yam.</title>
        <authorList>
            <person name="Bredeson J.V."/>
            <person name="Lyons J.B."/>
            <person name="Oniyinde I.O."/>
            <person name="Okereke N.R."/>
            <person name="Kolade O."/>
            <person name="Nnabue I."/>
            <person name="Nwadili C.O."/>
            <person name="Hribova E."/>
            <person name="Parker M."/>
            <person name="Nwogha J."/>
            <person name="Shu S."/>
            <person name="Carlson J."/>
            <person name="Kariba R."/>
            <person name="Muthemba S."/>
            <person name="Knop K."/>
            <person name="Barton G.J."/>
            <person name="Sherwood A.V."/>
            <person name="Lopez-Montes A."/>
            <person name="Asiedu R."/>
            <person name="Jamnadass R."/>
            <person name="Muchugi A."/>
            <person name="Goodstein D."/>
            <person name="Egesi C.N."/>
            <person name="Featherston J."/>
            <person name="Asfaw A."/>
            <person name="Simpson G.G."/>
            <person name="Dolezel J."/>
            <person name="Hendre P.S."/>
            <person name="Van Deynze A."/>
            <person name="Kumar P.L."/>
            <person name="Obidiegwu J.E."/>
            <person name="Bhattacharjee R."/>
            <person name="Rokhsar D.S."/>
        </authorList>
    </citation>
    <scope>NUCLEOTIDE SEQUENCE [LARGE SCALE GENOMIC DNA]</scope>
    <source>
        <strain evidence="2">cv. TDa95/00328</strain>
    </source>
</reference>
<organism evidence="1 2">
    <name type="scientific">Dioscorea alata</name>
    <name type="common">Purple yam</name>
    <dbReference type="NCBI Taxonomy" id="55571"/>
    <lineage>
        <taxon>Eukaryota</taxon>
        <taxon>Viridiplantae</taxon>
        <taxon>Streptophyta</taxon>
        <taxon>Embryophyta</taxon>
        <taxon>Tracheophyta</taxon>
        <taxon>Spermatophyta</taxon>
        <taxon>Magnoliopsida</taxon>
        <taxon>Liliopsida</taxon>
        <taxon>Dioscoreales</taxon>
        <taxon>Dioscoreaceae</taxon>
        <taxon>Dioscorea</taxon>
    </lineage>
</organism>
<comment type="caution">
    <text evidence="1">The sequence shown here is derived from an EMBL/GenBank/DDBJ whole genome shotgun (WGS) entry which is preliminary data.</text>
</comment>
<dbReference type="EC" id="2.7.11.1" evidence="1"/>
<accession>A0ACB7WG56</accession>
<gene>
    <name evidence="1" type="ORF">IHE45_04G125200</name>
</gene>
<evidence type="ECO:0000313" key="2">
    <source>
        <dbReference type="Proteomes" id="UP000827976"/>
    </source>
</evidence>
<evidence type="ECO:0000313" key="1">
    <source>
        <dbReference type="EMBL" id="KAH7686757.1"/>
    </source>
</evidence>
<keyword evidence="1" id="KW-0418">Kinase</keyword>
<dbReference type="Proteomes" id="UP000827976">
    <property type="component" value="Chromosome 4"/>
</dbReference>
<name>A0ACB7WG56_DIOAL</name>
<proteinExistence type="predicted"/>
<sequence>MHTKTVQKYKLETTMLLSQLLTFITTTFIILVFSTTATAAANISLPHPLISFLQSLPQSSQRLLPWNNTLPPCQWLGVSCSSNSPSITSIDLSKLGLSGQLSSSAPHLCRITTLREIILSSNNFSGLIPPSLFHCPSLTSLHLDFNSLSGPIPPDVLLATHLTELNLSYNFLSGSIPKQLLRLPNLQVLNLRTNNLTGPLPDFPPSCSVSKLNLNENILSGPLPPTLSNCVNLTEFLVSSNKLSGIITSDAFVGLRSLQCLFMEYNDFTGELPRSLLDLTGLTVLDLSKNQFNGTIPEGIGQLRSLTKIFLWGNNLTGPIPRSVGTLALLETLELSTNQLVGPLPSELGNCSSLVELWLQYNLIGGPIPPEISNLKKLEKLYLFHNELEGIIPPQIGNMTSLIDLQLYNNSLSGRIPAEVVYLRNLRYMALAFNKLSGEVPGELGRNLSYGLVKLDLTGNDFHGPIPPYLCEGGKLNVLVIGINRFNGSFPTSIAGCSSLWRFASKNNLLHGSIPDNMPANPGISYMDLSNNFFDGHIPSILGSWTNLSMLNISNNLLSGSIPPELGNLKKLGKLSLSANRLNGSIPSELGNCTELLELVLSNNLLSGSIPAEVAVLEKLRNLVLSGNKFSGGIPDSFTPTQDLLELQLGDNMLEGSIPSSLGSLQYISTALNLSSNRLNGSIPPSLGQLRGLEVLDLSNNFLSGEIPSRLSDMVALTFVNVSSNQLSGRLPEGWIKFLNSSPASFSGNPTLCIGGNYNCQKEAKEHGHGIHWAIILAIVVLGIIFCLVGVRIATHVAAARAPDASSHLPSSIRSVDSVADFPEDLSYEDILRATENLSEQYVIGRGKHGTVYRTEFEAGKLWAVKRVDLSQSCFIIEMKVLSSVKHRNLVKVAGYCVKDGFGMIIYEYMPGGTLFDTLHDRKTQVALDWETRHRIALGIAQGLSYLHHDCVPQIVHRDVKSNNILMDSDLEPKIGDFGTAKLLGDAESSSTVSVIVGTLGYIAPEIGYSTKVTEKSDVYSYGVVLLELLCRKLAVDPSFEDGVDIVTWIRSKLENADKFSRLSLLDAEIQYWMEDEKNKALELLDLAISCTKVAFEARPSMREVVGMLMKMKGRETKKEDKKNTSF</sequence>
<protein>
    <submittedName>
        <fullName evidence="1">Non-specific serine/threonine protein kinase protein</fullName>
        <ecNumber evidence="1">2.7.11.1</ecNumber>
    </submittedName>
</protein>
<keyword evidence="1" id="KW-0723">Serine/threonine-protein kinase</keyword>
<keyword evidence="1" id="KW-0808">Transferase</keyword>
<dbReference type="EMBL" id="CM037014">
    <property type="protein sequence ID" value="KAH7686757.1"/>
    <property type="molecule type" value="Genomic_DNA"/>
</dbReference>
<keyword evidence="2" id="KW-1185">Reference proteome</keyword>